<name>A0ABQ7UDG1_SOLTU</name>
<dbReference type="InterPro" id="IPR015410">
    <property type="entry name" value="DUF1985"/>
</dbReference>
<dbReference type="PANTHER" id="PTHR48449:SF1">
    <property type="entry name" value="DUF1985 DOMAIN-CONTAINING PROTEIN"/>
    <property type="match status" value="1"/>
</dbReference>
<feature type="domain" description="DUF1985" evidence="1">
    <location>
        <begin position="179"/>
        <end position="312"/>
    </location>
</feature>
<dbReference type="EMBL" id="JAIVGD010000023">
    <property type="protein sequence ID" value="KAH0744288.1"/>
    <property type="molecule type" value="Genomic_DNA"/>
</dbReference>
<dbReference type="Gene3D" id="3.40.395.10">
    <property type="entry name" value="Adenoviral Proteinase, Chain A"/>
    <property type="match status" value="1"/>
</dbReference>
<proteinExistence type="predicted"/>
<dbReference type="Proteomes" id="UP000826656">
    <property type="component" value="Unassembled WGS sequence"/>
</dbReference>
<protein>
    <recommendedName>
        <fullName evidence="1">DUF1985 domain-containing protein</fullName>
    </recommendedName>
</protein>
<dbReference type="Pfam" id="PF09331">
    <property type="entry name" value="DUF1985"/>
    <property type="match status" value="1"/>
</dbReference>
<dbReference type="InterPro" id="IPR038765">
    <property type="entry name" value="Papain-like_cys_pep_sf"/>
</dbReference>
<evidence type="ECO:0000313" key="3">
    <source>
        <dbReference type="Proteomes" id="UP000826656"/>
    </source>
</evidence>
<dbReference type="PANTHER" id="PTHR48449">
    <property type="entry name" value="DUF1985 DOMAIN-CONTAINING PROTEIN"/>
    <property type="match status" value="1"/>
</dbReference>
<sequence>MAKEDSSSEREFHEEFVEMVTPVGEPNFRLLSPTPVSHSNCRNIQSVSVLPLPTVDHSVVDRRNEERSKEYLRRRKLEEIKKGKSIAFDHEDQDRSVNVKRRKFIEVASQKSKLKNWEFYFEVGKHKKPKIGAPNLDFVKSFEEKLTKSQLQIFSDTCFGFFLKLPPVMLQTQLIHSLLMMEVVQEKTDEIWLLVNGSLIHFGLGEFAIMTGLKCNGVAHENCISRKNNDLIDRCFAGIKKITVQTVADFFEGKRWATDQDAVKISILHFINTFLLCDLPENKVPNWHFEVVESGEYETYPWGKLVFHETFASLKKVLRGKIGKKFSKLFGFPLAFQDWFYECCAQSNEQFAIMIGKRIPRILSWKVLTSPNSIKVSEMLSATKLKVRNISATPFEKSTMNLNDLFEDVVVNDESNGVEVASLLVDDDFTTTPPVSSKTKNKPESVPSMNNMNLIDEIRRISDGQKELREDFQVVKQEVHSLKKLMIESDSKISNAIEALSKKVERNNVSEYEEFRGRGMNVDFDDDYYKNNVNCDQHVTLHLDNIQTINEDSNNEAKIVGEVETIELAPELLSSDYIDVPESQIHPFTCRVARKQIDKSCYSEVENIMTGHLIRNRRPIPLHQSPYLNSIGSGDNMNGVASSKSIVTWVHPFGSFTMDDDCFKEMGEFREWMNEGRRPRNRKYPYIKKDNTLNPPFEFGKTTINKKDWFHKFAFGGQSLESSHLDVILYYLRKKGMYDDVPVKFTTTDYLFDLKIQALYKKFIENNGDSDVVKPEHDIAKYILGEFVLSNKPWHTVDHILFPLCVDEQWVMTRLSFKDRLIYVYDSTSDAAFRAKIRSSVDANDIQLNNGPYKNKALVDPFNVMMIIDLPSQLAADRGIYVALFAERFICGSNVVDNECDVNTHRIKFGSLLWKYGKMKLEKHITSEF</sequence>
<keyword evidence="3" id="KW-1185">Reference proteome</keyword>
<accession>A0ABQ7UDG1</accession>
<evidence type="ECO:0000259" key="1">
    <source>
        <dbReference type="Pfam" id="PF09331"/>
    </source>
</evidence>
<gene>
    <name evidence="2" type="ORF">KY290_032281</name>
</gene>
<reference evidence="2 3" key="1">
    <citation type="journal article" date="2021" name="bioRxiv">
        <title>Chromosome-scale and haplotype-resolved genome assembly of a tetraploid potato cultivar.</title>
        <authorList>
            <person name="Sun H."/>
            <person name="Jiao W.-B."/>
            <person name="Krause K."/>
            <person name="Campoy J.A."/>
            <person name="Goel M."/>
            <person name="Folz-Donahue K."/>
            <person name="Kukat C."/>
            <person name="Huettel B."/>
            <person name="Schneeberger K."/>
        </authorList>
    </citation>
    <scope>NUCLEOTIDE SEQUENCE [LARGE SCALE GENOMIC DNA]</scope>
    <source>
        <strain evidence="2">SolTubOtavaFocal</strain>
        <tissue evidence="2">Leaves</tissue>
    </source>
</reference>
<evidence type="ECO:0000313" key="2">
    <source>
        <dbReference type="EMBL" id="KAH0744288.1"/>
    </source>
</evidence>
<comment type="caution">
    <text evidence="2">The sequence shown here is derived from an EMBL/GenBank/DDBJ whole genome shotgun (WGS) entry which is preliminary data.</text>
</comment>
<dbReference type="SUPFAM" id="SSF54001">
    <property type="entry name" value="Cysteine proteinases"/>
    <property type="match status" value="1"/>
</dbReference>
<organism evidence="2 3">
    <name type="scientific">Solanum tuberosum</name>
    <name type="common">Potato</name>
    <dbReference type="NCBI Taxonomy" id="4113"/>
    <lineage>
        <taxon>Eukaryota</taxon>
        <taxon>Viridiplantae</taxon>
        <taxon>Streptophyta</taxon>
        <taxon>Embryophyta</taxon>
        <taxon>Tracheophyta</taxon>
        <taxon>Spermatophyta</taxon>
        <taxon>Magnoliopsida</taxon>
        <taxon>eudicotyledons</taxon>
        <taxon>Gunneridae</taxon>
        <taxon>Pentapetalae</taxon>
        <taxon>asterids</taxon>
        <taxon>lamiids</taxon>
        <taxon>Solanales</taxon>
        <taxon>Solanaceae</taxon>
        <taxon>Solanoideae</taxon>
        <taxon>Solaneae</taxon>
        <taxon>Solanum</taxon>
    </lineage>
</organism>